<keyword evidence="2" id="KW-1185">Reference proteome</keyword>
<proteinExistence type="predicted"/>
<name>A0ACB8RT32_9AGAM</name>
<gene>
    <name evidence="1" type="ORF">FA95DRAFT_1346644</name>
</gene>
<protein>
    <submittedName>
        <fullName evidence="1">Uncharacterized protein</fullName>
    </submittedName>
</protein>
<dbReference type="Proteomes" id="UP000814033">
    <property type="component" value="Unassembled WGS sequence"/>
</dbReference>
<evidence type="ECO:0000313" key="2">
    <source>
        <dbReference type="Proteomes" id="UP000814033"/>
    </source>
</evidence>
<comment type="caution">
    <text evidence="1">The sequence shown here is derived from an EMBL/GenBank/DDBJ whole genome shotgun (WGS) entry which is preliminary data.</text>
</comment>
<reference evidence="1" key="2">
    <citation type="journal article" date="2022" name="New Phytol.">
        <title>Evolutionary transition to the ectomycorrhizal habit in the genomes of a hyperdiverse lineage of mushroom-forming fungi.</title>
        <authorList>
            <person name="Looney B."/>
            <person name="Miyauchi S."/>
            <person name="Morin E."/>
            <person name="Drula E."/>
            <person name="Courty P.E."/>
            <person name="Kohler A."/>
            <person name="Kuo A."/>
            <person name="LaButti K."/>
            <person name="Pangilinan J."/>
            <person name="Lipzen A."/>
            <person name="Riley R."/>
            <person name="Andreopoulos W."/>
            <person name="He G."/>
            <person name="Johnson J."/>
            <person name="Nolan M."/>
            <person name="Tritt A."/>
            <person name="Barry K.W."/>
            <person name="Grigoriev I.V."/>
            <person name="Nagy L.G."/>
            <person name="Hibbett D."/>
            <person name="Henrissat B."/>
            <person name="Matheny P.B."/>
            <person name="Labbe J."/>
            <person name="Martin F.M."/>
        </authorList>
    </citation>
    <scope>NUCLEOTIDE SEQUENCE</scope>
    <source>
        <strain evidence="1">FP105234-sp</strain>
    </source>
</reference>
<sequence>MDSFSQYRLHTEVYSQSGQEITAFDIDVTAGASEAYDATSPTLFALLPSSSISPTEFIDEQEQQQPVDPWSPPDWDTWIDAQLKLLLLDAEPAPATSTLGVANSFAVDPAILSSAQTGYAVEDATAAREQPPGPAGAPVLRMPLTPRSDSLAAPTSISLADPHQQASAAPATAPAPAIPPGAQALPFPLSFPASKSQAAGSKTRAHPYALPCPRCSFVQENGRSWDLKRHIKTHEGVRKKYVCGRRGCTEVFSRVDAVRRHQKNPNARCAGARGGDV</sequence>
<dbReference type="EMBL" id="MU275920">
    <property type="protein sequence ID" value="KAI0046658.1"/>
    <property type="molecule type" value="Genomic_DNA"/>
</dbReference>
<evidence type="ECO:0000313" key="1">
    <source>
        <dbReference type="EMBL" id="KAI0046658.1"/>
    </source>
</evidence>
<accession>A0ACB8RT32</accession>
<organism evidence="1 2">
    <name type="scientific">Auriscalpium vulgare</name>
    <dbReference type="NCBI Taxonomy" id="40419"/>
    <lineage>
        <taxon>Eukaryota</taxon>
        <taxon>Fungi</taxon>
        <taxon>Dikarya</taxon>
        <taxon>Basidiomycota</taxon>
        <taxon>Agaricomycotina</taxon>
        <taxon>Agaricomycetes</taxon>
        <taxon>Russulales</taxon>
        <taxon>Auriscalpiaceae</taxon>
        <taxon>Auriscalpium</taxon>
    </lineage>
</organism>
<reference evidence="1" key="1">
    <citation type="submission" date="2021-02" db="EMBL/GenBank/DDBJ databases">
        <authorList>
            <consortium name="DOE Joint Genome Institute"/>
            <person name="Ahrendt S."/>
            <person name="Looney B.P."/>
            <person name="Miyauchi S."/>
            <person name="Morin E."/>
            <person name="Drula E."/>
            <person name="Courty P.E."/>
            <person name="Chicoki N."/>
            <person name="Fauchery L."/>
            <person name="Kohler A."/>
            <person name="Kuo A."/>
            <person name="Labutti K."/>
            <person name="Pangilinan J."/>
            <person name="Lipzen A."/>
            <person name="Riley R."/>
            <person name="Andreopoulos W."/>
            <person name="He G."/>
            <person name="Johnson J."/>
            <person name="Barry K.W."/>
            <person name="Grigoriev I.V."/>
            <person name="Nagy L."/>
            <person name="Hibbett D."/>
            <person name="Henrissat B."/>
            <person name="Matheny P.B."/>
            <person name="Labbe J."/>
            <person name="Martin F."/>
        </authorList>
    </citation>
    <scope>NUCLEOTIDE SEQUENCE</scope>
    <source>
        <strain evidence="1">FP105234-sp</strain>
    </source>
</reference>